<proteinExistence type="predicted"/>
<name>A0A396JRD8_MEDTR</name>
<reference evidence="2" key="1">
    <citation type="journal article" date="2018" name="Nat. Plants">
        <title>Whole-genome landscape of Medicago truncatula symbiotic genes.</title>
        <authorList>
            <person name="Pecrix Y."/>
            <person name="Staton S.E."/>
            <person name="Sallet E."/>
            <person name="Lelandais-Briere C."/>
            <person name="Moreau S."/>
            <person name="Carrere S."/>
            <person name="Blein T."/>
            <person name="Jardinaud M.F."/>
            <person name="Latrasse D."/>
            <person name="Zouine M."/>
            <person name="Zahm M."/>
            <person name="Kreplak J."/>
            <person name="Mayjonade B."/>
            <person name="Satge C."/>
            <person name="Perez M."/>
            <person name="Cauet S."/>
            <person name="Marande W."/>
            <person name="Chantry-Darmon C."/>
            <person name="Lopez-Roques C."/>
            <person name="Bouchez O."/>
            <person name="Berard A."/>
            <person name="Debelle F."/>
            <person name="Munos S."/>
            <person name="Bendahmane A."/>
            <person name="Berges H."/>
            <person name="Niebel A."/>
            <person name="Buitink J."/>
            <person name="Frugier F."/>
            <person name="Benhamed M."/>
            <person name="Crespi M."/>
            <person name="Gouzy J."/>
            <person name="Gamas P."/>
        </authorList>
    </citation>
    <scope>NUCLEOTIDE SEQUENCE [LARGE SCALE GENOMIC DNA]</scope>
    <source>
        <strain evidence="2">cv. Jemalong A17</strain>
    </source>
</reference>
<dbReference type="GO" id="GO:0004427">
    <property type="term" value="F:inorganic diphosphate phosphatase activity"/>
    <property type="evidence" value="ECO:0007669"/>
    <property type="project" value="UniProtKB-EC"/>
</dbReference>
<evidence type="ECO:0000313" key="2">
    <source>
        <dbReference type="Proteomes" id="UP000265566"/>
    </source>
</evidence>
<keyword evidence="1" id="KW-0378">Hydrolase</keyword>
<dbReference type="EC" id="3.6.1.1" evidence="1"/>
<dbReference type="AlphaFoldDB" id="A0A396JRD8"/>
<comment type="caution">
    <text evidence="1">The sequence shown here is derived from an EMBL/GenBank/DDBJ whole genome shotgun (WGS) entry which is preliminary data.</text>
</comment>
<dbReference type="Gene3D" id="3.30.2350.10">
    <property type="entry name" value="Pseudouridine synthase"/>
    <property type="match status" value="1"/>
</dbReference>
<protein>
    <submittedName>
        <fullName evidence="1">Putative inorganic diphosphatase</fullName>
        <ecNumber evidence="1">3.6.1.1</ecNumber>
    </submittedName>
</protein>
<dbReference type="Gramene" id="rna4824">
    <property type="protein sequence ID" value="RHN80849.1"/>
    <property type="gene ID" value="gene4824"/>
</dbReference>
<sequence length="217" mass="24333">MFRVSGCCLLIITLKQTSDIKLSMKITTYVNARTTLEARKGKRKSSAVAFRSGCYYHSCRIIGSNGFRSSETRQIFHSNILIKLAVVESLVSGPLVFLQSTIPRQTYVMLIIKSHKVASKLVKAFTDHKVQKTYISLCTGQTPNWETITVRSCYGRSKFGTRRVYVFLRCRSWITGWISCPEVAELGFEVSDGVVVEEKAVKMEGADEGNEIVVNLS</sequence>
<dbReference type="EMBL" id="PSQE01000001">
    <property type="protein sequence ID" value="RHN80849.1"/>
    <property type="molecule type" value="Genomic_DNA"/>
</dbReference>
<organism evidence="1 2">
    <name type="scientific">Medicago truncatula</name>
    <name type="common">Barrel medic</name>
    <name type="synonym">Medicago tribuloides</name>
    <dbReference type="NCBI Taxonomy" id="3880"/>
    <lineage>
        <taxon>Eukaryota</taxon>
        <taxon>Viridiplantae</taxon>
        <taxon>Streptophyta</taxon>
        <taxon>Embryophyta</taxon>
        <taxon>Tracheophyta</taxon>
        <taxon>Spermatophyta</taxon>
        <taxon>Magnoliopsida</taxon>
        <taxon>eudicotyledons</taxon>
        <taxon>Gunneridae</taxon>
        <taxon>Pentapetalae</taxon>
        <taxon>rosids</taxon>
        <taxon>fabids</taxon>
        <taxon>Fabales</taxon>
        <taxon>Fabaceae</taxon>
        <taxon>Papilionoideae</taxon>
        <taxon>50 kb inversion clade</taxon>
        <taxon>NPAAA clade</taxon>
        <taxon>Hologalegina</taxon>
        <taxon>IRL clade</taxon>
        <taxon>Trifolieae</taxon>
        <taxon>Medicago</taxon>
    </lineage>
</organism>
<dbReference type="Proteomes" id="UP000265566">
    <property type="component" value="Chromosome 1"/>
</dbReference>
<evidence type="ECO:0000313" key="1">
    <source>
        <dbReference type="EMBL" id="RHN80849.1"/>
    </source>
</evidence>
<gene>
    <name evidence="1" type="ORF">MtrunA17_Chr1g0192691</name>
</gene>
<accession>A0A396JRD8</accession>